<organism evidence="2 3">
    <name type="scientific">Microbacterium saperdae</name>
    <dbReference type="NCBI Taxonomy" id="69368"/>
    <lineage>
        <taxon>Bacteria</taxon>
        <taxon>Bacillati</taxon>
        <taxon>Actinomycetota</taxon>
        <taxon>Actinomycetes</taxon>
        <taxon>Micrococcales</taxon>
        <taxon>Microbacteriaceae</taxon>
        <taxon>Microbacterium</taxon>
    </lineage>
</organism>
<reference evidence="2 3" key="1">
    <citation type="submission" date="2019-06" db="EMBL/GenBank/DDBJ databases">
        <title>Sequencing the genomes of 1000 actinobacteria strains.</title>
        <authorList>
            <person name="Klenk H.-P."/>
        </authorList>
    </citation>
    <scope>NUCLEOTIDE SEQUENCE [LARGE SCALE GENOMIC DNA]</scope>
    <source>
        <strain evidence="2 3">DSM 20169</strain>
    </source>
</reference>
<evidence type="ECO:0000313" key="2">
    <source>
        <dbReference type="EMBL" id="TQL82083.1"/>
    </source>
</evidence>
<feature type="region of interest" description="Disordered" evidence="1">
    <location>
        <begin position="28"/>
        <end position="49"/>
    </location>
</feature>
<name>A0A543BBF7_9MICO</name>
<evidence type="ECO:0000313" key="3">
    <source>
        <dbReference type="Proteomes" id="UP000317209"/>
    </source>
</evidence>
<comment type="caution">
    <text evidence="2">The sequence shown here is derived from an EMBL/GenBank/DDBJ whole genome shotgun (WGS) entry which is preliminary data.</text>
</comment>
<protein>
    <submittedName>
        <fullName evidence="2">Uncharacterized protein</fullName>
    </submittedName>
</protein>
<dbReference type="AlphaFoldDB" id="A0A543BBF7"/>
<dbReference type="Proteomes" id="UP000317209">
    <property type="component" value="Unassembled WGS sequence"/>
</dbReference>
<evidence type="ECO:0000256" key="1">
    <source>
        <dbReference type="SAM" id="MobiDB-lite"/>
    </source>
</evidence>
<dbReference type="PROSITE" id="PS51257">
    <property type="entry name" value="PROKAR_LIPOPROTEIN"/>
    <property type="match status" value="1"/>
</dbReference>
<accession>A0A543BBF7</accession>
<sequence>MVTGMRLRSLAVLGVVTVLLLTGCAPEVEVSPSPSASAPSPSPTLTPTEEPIVAPTAAFDVTCDDVNAVVAGLLGAPVGAEKDTLGLTSSPGWYPGPAQYMMQRAGGIACSAGDGETFDPDSSPDAYWEIAIVPDAQTIIDGAMKRQAGGNADLTLWCDEGLCVMTLREGDVLLTGTMTSPALVKGDEDRVRAAFEGILASAAGTLREFEYGPSEIAAVQCEALLTAEEVATLLGTHVEIVDFTKLGGWGIPAEVYFVNDGGRLCMYAEGLDVYNDATLITLTTLPSGAWAFEKLDGGTPVTVTGADAALKGVDFTGRSVLDVRVGLDWLRFSTADSAIAPSLVPVAEMAVEHLTRGRPAPQ</sequence>
<proteinExistence type="predicted"/>
<keyword evidence="3" id="KW-1185">Reference proteome</keyword>
<dbReference type="EMBL" id="VFOX01000002">
    <property type="protein sequence ID" value="TQL82083.1"/>
    <property type="molecule type" value="Genomic_DNA"/>
</dbReference>
<gene>
    <name evidence="2" type="ORF">FB560_3565</name>
</gene>